<evidence type="ECO:0000313" key="1">
    <source>
        <dbReference type="EMBL" id="HEF64243.1"/>
    </source>
</evidence>
<gene>
    <name evidence="1" type="ORF">ENP47_01315</name>
</gene>
<reference evidence="1" key="1">
    <citation type="journal article" date="2020" name="mSystems">
        <title>Genome- and Community-Level Interaction Insights into Carbon Utilization and Element Cycling Functions of Hydrothermarchaeota in Hydrothermal Sediment.</title>
        <authorList>
            <person name="Zhou Z."/>
            <person name="Liu Y."/>
            <person name="Xu W."/>
            <person name="Pan J."/>
            <person name="Luo Z.H."/>
            <person name="Li M."/>
        </authorList>
    </citation>
    <scope>NUCLEOTIDE SEQUENCE [LARGE SCALE GENOMIC DNA]</scope>
    <source>
        <strain evidence="1">SpSt-222</strain>
    </source>
</reference>
<protein>
    <submittedName>
        <fullName evidence="1">Acetamidase/formamidase family protein</fullName>
    </submittedName>
</protein>
<dbReference type="AlphaFoldDB" id="A0A7C1FTU2"/>
<dbReference type="PANTHER" id="PTHR31891">
    <property type="entry name" value="FORMAMIDASE C869.04-RELATED"/>
    <property type="match status" value="1"/>
</dbReference>
<dbReference type="InterPro" id="IPR004304">
    <property type="entry name" value="FmdA_AmdA"/>
</dbReference>
<sequence length="374" mass="41289">MVQQRRIEIDPLRPLATQPGKGHNRWHEAIPPALEVEPGEPVALETWDAFDAQLTPQSTIHDVAKADLGRVHPLTGPVYVKGAQPGDLLEVKILEIEADPWRHWGYTVQVPGFGFLRDQFPQPYIIHWHLYPSYAESPQLPGVRIPRCPHPGTIGVAPSRELREEAARREAELAARGGFALPPDPNGAVPASEPIASEGLRTIPPRENAGNVDIKQLTPGASVFIPVWVEGALFSVGDVHFAQGDGEVCGTAIEMCSVVHVEFRVHKGEARRRGIRTLQFLRDGYFTAPEMAAPRRFYATTGICVRNGRNESEDLTLAARDALFRMIEYLQRRGFTAQQAYALCSVAVDLRVSETVDVPNVMVTALLPLDIFVS</sequence>
<accession>A0A7C1FTU2</accession>
<dbReference type="GO" id="GO:0016811">
    <property type="term" value="F:hydrolase activity, acting on carbon-nitrogen (but not peptide) bonds, in linear amides"/>
    <property type="evidence" value="ECO:0007669"/>
    <property type="project" value="InterPro"/>
</dbReference>
<dbReference type="SUPFAM" id="SSF141130">
    <property type="entry name" value="Acetamidase/Formamidase-like"/>
    <property type="match status" value="1"/>
</dbReference>
<organism evidence="1">
    <name type="scientific">Thermomicrobium roseum</name>
    <dbReference type="NCBI Taxonomy" id="500"/>
    <lineage>
        <taxon>Bacteria</taxon>
        <taxon>Pseudomonadati</taxon>
        <taxon>Thermomicrobiota</taxon>
        <taxon>Thermomicrobia</taxon>
        <taxon>Thermomicrobiales</taxon>
        <taxon>Thermomicrobiaceae</taxon>
        <taxon>Thermomicrobium</taxon>
    </lineage>
</organism>
<dbReference type="EMBL" id="DSJL01000001">
    <property type="protein sequence ID" value="HEF64243.1"/>
    <property type="molecule type" value="Genomic_DNA"/>
</dbReference>
<dbReference type="PANTHER" id="PTHR31891:SF1">
    <property type="entry name" value="FORMAMIDASE C869.04-RELATED"/>
    <property type="match status" value="1"/>
</dbReference>
<dbReference type="Gene3D" id="3.10.28.20">
    <property type="entry name" value="Acetamidase/Formamidase-like domains"/>
    <property type="match status" value="1"/>
</dbReference>
<proteinExistence type="predicted"/>
<comment type="caution">
    <text evidence="1">The sequence shown here is derived from an EMBL/GenBank/DDBJ whole genome shotgun (WGS) entry which is preliminary data.</text>
</comment>
<dbReference type="Gene3D" id="2.60.120.580">
    <property type="entry name" value="Acetamidase/Formamidase-like domains"/>
    <property type="match status" value="2"/>
</dbReference>
<name>A0A7C1FTU2_THERO</name>
<dbReference type="Pfam" id="PF03069">
    <property type="entry name" value="FmdA_AmdA"/>
    <property type="match status" value="1"/>
</dbReference>